<evidence type="ECO:0000259" key="8">
    <source>
        <dbReference type="Pfam" id="PF01432"/>
    </source>
</evidence>
<evidence type="ECO:0000256" key="2">
    <source>
        <dbReference type="ARBA" id="ARBA00022670"/>
    </source>
</evidence>
<dbReference type="PANTHER" id="PTHR43660">
    <property type="entry name" value="DIPEPTIDYL CARBOXYPEPTIDASE"/>
    <property type="match status" value="1"/>
</dbReference>
<dbReference type="Gene3D" id="1.20.1050.40">
    <property type="entry name" value="Endopeptidase. Chain P, domain 1"/>
    <property type="match status" value="1"/>
</dbReference>
<comment type="similarity">
    <text evidence="1 7">Belongs to the peptidase M3 family.</text>
</comment>
<comment type="cofactor">
    <cofactor evidence="7">
        <name>Zn(2+)</name>
        <dbReference type="ChEBI" id="CHEBI:29105"/>
    </cofactor>
    <text evidence="7">Binds 1 zinc ion.</text>
</comment>
<dbReference type="InterPro" id="IPR034005">
    <property type="entry name" value="M3A_DCP"/>
</dbReference>
<evidence type="ECO:0000313" key="10">
    <source>
        <dbReference type="Proteomes" id="UP000183997"/>
    </source>
</evidence>
<keyword evidence="5 7" id="KW-0862">Zinc</keyword>
<keyword evidence="4 7" id="KW-0378">Hydrolase</keyword>
<dbReference type="GO" id="GO:0004222">
    <property type="term" value="F:metalloendopeptidase activity"/>
    <property type="evidence" value="ECO:0007669"/>
    <property type="project" value="InterPro"/>
</dbReference>
<dbReference type="Gene3D" id="1.10.1370.10">
    <property type="entry name" value="Neurolysin, domain 3"/>
    <property type="match status" value="1"/>
</dbReference>
<dbReference type="GO" id="GO:0006508">
    <property type="term" value="P:proteolysis"/>
    <property type="evidence" value="ECO:0007669"/>
    <property type="project" value="UniProtKB-KW"/>
</dbReference>
<dbReference type="GO" id="GO:0004180">
    <property type="term" value="F:carboxypeptidase activity"/>
    <property type="evidence" value="ECO:0007669"/>
    <property type="project" value="TreeGrafter"/>
</dbReference>
<organism evidence="9 10">
    <name type="scientific">Desulforamulus aeronauticus DSM 10349</name>
    <dbReference type="NCBI Taxonomy" id="1121421"/>
    <lineage>
        <taxon>Bacteria</taxon>
        <taxon>Bacillati</taxon>
        <taxon>Bacillota</taxon>
        <taxon>Clostridia</taxon>
        <taxon>Eubacteriales</taxon>
        <taxon>Peptococcaceae</taxon>
        <taxon>Desulforamulus</taxon>
    </lineage>
</organism>
<dbReference type="GO" id="GO:0005829">
    <property type="term" value="C:cytosol"/>
    <property type="evidence" value="ECO:0007669"/>
    <property type="project" value="TreeGrafter"/>
</dbReference>
<dbReference type="InterPro" id="IPR024077">
    <property type="entry name" value="Neurolysin/TOP_dom2"/>
</dbReference>
<dbReference type="Gene3D" id="3.40.390.10">
    <property type="entry name" value="Collagenase (Catalytic Domain)"/>
    <property type="match status" value="1"/>
</dbReference>
<protein>
    <submittedName>
        <fullName evidence="9">Peptidyl-dipeptidase Dcp</fullName>
    </submittedName>
</protein>
<name>A0A1M6S5N7_9FIRM</name>
<evidence type="ECO:0000256" key="4">
    <source>
        <dbReference type="ARBA" id="ARBA00022801"/>
    </source>
</evidence>
<keyword evidence="10" id="KW-1185">Reference proteome</keyword>
<dbReference type="InterPro" id="IPR001567">
    <property type="entry name" value="Pept_M3A_M3B_dom"/>
</dbReference>
<feature type="domain" description="Peptidase M3A/M3B catalytic" evidence="8">
    <location>
        <begin position="263"/>
        <end position="709"/>
    </location>
</feature>
<accession>A0A1M6S5N7</accession>
<dbReference type="Proteomes" id="UP000183997">
    <property type="component" value="Unassembled WGS sequence"/>
</dbReference>
<dbReference type="EMBL" id="FRAR01000012">
    <property type="protein sequence ID" value="SHK40026.1"/>
    <property type="molecule type" value="Genomic_DNA"/>
</dbReference>
<dbReference type="FunFam" id="3.40.390.10:FF:000009">
    <property type="entry name" value="Oligopeptidase A"/>
    <property type="match status" value="1"/>
</dbReference>
<dbReference type="InterPro" id="IPR024080">
    <property type="entry name" value="Neurolysin/TOP_N"/>
</dbReference>
<dbReference type="AlphaFoldDB" id="A0A1M6S5N7"/>
<dbReference type="InterPro" id="IPR024079">
    <property type="entry name" value="MetalloPept_cat_dom_sf"/>
</dbReference>
<evidence type="ECO:0000256" key="1">
    <source>
        <dbReference type="ARBA" id="ARBA00006040"/>
    </source>
</evidence>
<dbReference type="CDD" id="cd06456">
    <property type="entry name" value="M3A_DCP"/>
    <property type="match status" value="1"/>
</dbReference>
<dbReference type="Pfam" id="PF01432">
    <property type="entry name" value="Peptidase_M3"/>
    <property type="match status" value="1"/>
</dbReference>
<keyword evidence="3 7" id="KW-0479">Metal-binding</keyword>
<keyword evidence="6 7" id="KW-0482">Metalloprotease</keyword>
<sequence>MSLHSRATKYLLTFFTLLFLVVVTPPGGAMAVPFKESNNPLLAKYQTPHQTPPFTKIKTEHFIPAIKQAIAEGNLEIKRIVSNSAPATFANTIEELERSGRSLSQITGILFWLNSTESTPALQAVIKEATPLLTRYANDIALNEQLFARVKDVYQGCDRSKLTTEQRTLLDNTYQQFARSGVSLQPQQKERYREITNRLSELSLSFEQNVLAETNDYQLHITDKKELQGLPDTAIAAAAEAAKAKKLTGWVFTLQEPSFIAFIKYADNRELRAQLYKAYNSKGFRGNQRDNGKIIKEIANLRLELAKLLGYSTFAQYVLEERMAEKPTTVNDFQEKLYTALLPAAQEDLAELQRFAKQAGAKDELQAYDWAYYAEKLKKEKYAVSEEALRPYFKLENVQQGIFKLAGKLYGLTFVKNTQIPVYQTDVTAYEVFDANQRLLGILYLDLFPRVGKAGGAWSGALVTQEKMKGLAVRPQVGVACNFSRPTATSPALLTLTEVTTFLHEFGHALHNLLSDVTYAQLAGTNVEWDFVELPSQFMENYAYEREFLDLFAVHYQSGKKIPQELLVKIKEMRSFHSAFGKLSQLRSGMVDMAWHSITSPVSEPVDVFENKANRHPGLLKPVEGTLLSTRFTHIFSGGYAAGYYSYLWAEVLEADAFKAFQEKGVCNKDTARAFRECILSKGGTERPMVLYKKFRGREATLDALLEKYHSKS</sequence>
<evidence type="ECO:0000256" key="3">
    <source>
        <dbReference type="ARBA" id="ARBA00022723"/>
    </source>
</evidence>
<dbReference type="PANTHER" id="PTHR43660:SF1">
    <property type="entry name" value="DIPEPTIDYL CARBOXYPEPTIDASE"/>
    <property type="match status" value="1"/>
</dbReference>
<gene>
    <name evidence="9" type="ORF">SAMN02745123_01740</name>
</gene>
<evidence type="ECO:0000256" key="5">
    <source>
        <dbReference type="ARBA" id="ARBA00022833"/>
    </source>
</evidence>
<dbReference type="InterPro" id="IPR045090">
    <property type="entry name" value="Pept_M3A_M3B"/>
</dbReference>
<dbReference type="GO" id="GO:0046872">
    <property type="term" value="F:metal ion binding"/>
    <property type="evidence" value="ECO:0007669"/>
    <property type="project" value="UniProtKB-UniRule"/>
</dbReference>
<dbReference type="SUPFAM" id="SSF55486">
    <property type="entry name" value="Metalloproteases ('zincins'), catalytic domain"/>
    <property type="match status" value="1"/>
</dbReference>
<keyword evidence="2 7" id="KW-0645">Protease</keyword>
<evidence type="ECO:0000256" key="6">
    <source>
        <dbReference type="ARBA" id="ARBA00023049"/>
    </source>
</evidence>
<evidence type="ECO:0000256" key="7">
    <source>
        <dbReference type="RuleBase" id="RU003435"/>
    </source>
</evidence>
<evidence type="ECO:0000313" key="9">
    <source>
        <dbReference type="EMBL" id="SHK40026.1"/>
    </source>
</evidence>
<proteinExistence type="inferred from homology"/>
<reference evidence="10" key="1">
    <citation type="submission" date="2016-11" db="EMBL/GenBank/DDBJ databases">
        <authorList>
            <person name="Varghese N."/>
            <person name="Submissions S."/>
        </authorList>
    </citation>
    <scope>NUCLEOTIDE SEQUENCE [LARGE SCALE GENOMIC DNA]</scope>
    <source>
        <strain evidence="10">DSM 10349</strain>
    </source>
</reference>